<dbReference type="OrthoDB" id="79118at2"/>
<keyword evidence="7" id="KW-1185">Reference proteome</keyword>
<dbReference type="EMBL" id="PVZG01000002">
    <property type="protein sequence ID" value="PRY32008.1"/>
    <property type="molecule type" value="Genomic_DNA"/>
</dbReference>
<evidence type="ECO:0000256" key="2">
    <source>
        <dbReference type="ARBA" id="ARBA00023015"/>
    </source>
</evidence>
<dbReference type="GO" id="GO:0003700">
    <property type="term" value="F:DNA-binding transcription factor activity"/>
    <property type="evidence" value="ECO:0007669"/>
    <property type="project" value="InterPro"/>
</dbReference>
<dbReference type="InterPro" id="IPR036388">
    <property type="entry name" value="WH-like_DNA-bd_sf"/>
</dbReference>
<keyword evidence="4" id="KW-0804">Transcription</keyword>
<evidence type="ECO:0000259" key="5">
    <source>
        <dbReference type="PROSITE" id="PS50931"/>
    </source>
</evidence>
<protein>
    <submittedName>
        <fullName evidence="6">DNA-binding transcriptional LysR family regulator</fullName>
    </submittedName>
</protein>
<dbReference type="PANTHER" id="PTHR30346:SF0">
    <property type="entry name" value="HCA OPERON TRANSCRIPTIONAL ACTIVATOR HCAR"/>
    <property type="match status" value="1"/>
</dbReference>
<comment type="caution">
    <text evidence="6">The sequence shown here is derived from an EMBL/GenBank/DDBJ whole genome shotgun (WGS) entry which is preliminary data.</text>
</comment>
<dbReference type="Gene3D" id="3.40.190.10">
    <property type="entry name" value="Periplasmic binding protein-like II"/>
    <property type="match status" value="2"/>
</dbReference>
<organism evidence="6 7">
    <name type="scientific">Pseudosporangium ferrugineum</name>
    <dbReference type="NCBI Taxonomy" id="439699"/>
    <lineage>
        <taxon>Bacteria</taxon>
        <taxon>Bacillati</taxon>
        <taxon>Actinomycetota</taxon>
        <taxon>Actinomycetes</taxon>
        <taxon>Micromonosporales</taxon>
        <taxon>Micromonosporaceae</taxon>
        <taxon>Pseudosporangium</taxon>
    </lineage>
</organism>
<feature type="domain" description="HTH lysR-type" evidence="5">
    <location>
        <begin position="3"/>
        <end position="60"/>
    </location>
</feature>
<dbReference type="InterPro" id="IPR000847">
    <property type="entry name" value="LysR_HTH_N"/>
</dbReference>
<dbReference type="SUPFAM" id="SSF53850">
    <property type="entry name" value="Periplasmic binding protein-like II"/>
    <property type="match status" value="1"/>
</dbReference>
<dbReference type="GO" id="GO:0003677">
    <property type="term" value="F:DNA binding"/>
    <property type="evidence" value="ECO:0007669"/>
    <property type="project" value="UniProtKB-KW"/>
</dbReference>
<sequence>MDVDLRLVRYFTVVAEHGNVHRAATALRIAQPSLSRQIQRLEAGLGVRLFDRTNRGSRLTAAGEAYLAEARGLLRAAERARNRARAAADPGTLVIGYTGNLPVTAAVRELRLRYPRATVHTRHLLCADVRPALLDRRVGAVLARLPFPSAGLDLGVLYEHPRVLVMPADHRLAGRDAVTLADFADVPLVRYADPALDAYWRVDPRPDGAPAPDGPLALTVEDKLELVATGDALTLAPADERPDTLRSDLTAVPVRDLPPSTVVLATRAGTTDPMIDDLRTVLTPR</sequence>
<keyword evidence="3 6" id="KW-0238">DNA-binding</keyword>
<keyword evidence="2" id="KW-0805">Transcription regulation</keyword>
<dbReference type="Proteomes" id="UP000239209">
    <property type="component" value="Unassembled WGS sequence"/>
</dbReference>
<dbReference type="Pfam" id="PF03466">
    <property type="entry name" value="LysR_substrate"/>
    <property type="match status" value="1"/>
</dbReference>
<dbReference type="PRINTS" id="PR00039">
    <property type="entry name" value="HTHLYSR"/>
</dbReference>
<gene>
    <name evidence="6" type="ORF">CLV70_102219</name>
</gene>
<dbReference type="PROSITE" id="PS50931">
    <property type="entry name" value="HTH_LYSR"/>
    <property type="match status" value="1"/>
</dbReference>
<name>A0A2T0SF03_9ACTN</name>
<evidence type="ECO:0000313" key="6">
    <source>
        <dbReference type="EMBL" id="PRY32008.1"/>
    </source>
</evidence>
<dbReference type="SUPFAM" id="SSF46785">
    <property type="entry name" value="Winged helix' DNA-binding domain"/>
    <property type="match status" value="1"/>
</dbReference>
<dbReference type="FunFam" id="1.10.10.10:FF:000001">
    <property type="entry name" value="LysR family transcriptional regulator"/>
    <property type="match status" value="1"/>
</dbReference>
<accession>A0A2T0SF03</accession>
<evidence type="ECO:0000313" key="7">
    <source>
        <dbReference type="Proteomes" id="UP000239209"/>
    </source>
</evidence>
<dbReference type="AlphaFoldDB" id="A0A2T0SF03"/>
<evidence type="ECO:0000256" key="4">
    <source>
        <dbReference type="ARBA" id="ARBA00023163"/>
    </source>
</evidence>
<evidence type="ECO:0000256" key="3">
    <source>
        <dbReference type="ARBA" id="ARBA00023125"/>
    </source>
</evidence>
<evidence type="ECO:0000256" key="1">
    <source>
        <dbReference type="ARBA" id="ARBA00009437"/>
    </source>
</evidence>
<dbReference type="Pfam" id="PF00126">
    <property type="entry name" value="HTH_1"/>
    <property type="match status" value="1"/>
</dbReference>
<comment type="similarity">
    <text evidence="1">Belongs to the LysR transcriptional regulatory family.</text>
</comment>
<dbReference type="RefSeq" id="WP_106125229.1">
    <property type="nucleotide sequence ID" value="NZ_PVZG01000002.1"/>
</dbReference>
<dbReference type="InterPro" id="IPR005119">
    <property type="entry name" value="LysR_subst-bd"/>
</dbReference>
<dbReference type="PANTHER" id="PTHR30346">
    <property type="entry name" value="TRANSCRIPTIONAL DUAL REGULATOR HCAR-RELATED"/>
    <property type="match status" value="1"/>
</dbReference>
<reference evidence="6 7" key="1">
    <citation type="submission" date="2018-03" db="EMBL/GenBank/DDBJ databases">
        <title>Genomic Encyclopedia of Archaeal and Bacterial Type Strains, Phase II (KMG-II): from individual species to whole genera.</title>
        <authorList>
            <person name="Goeker M."/>
        </authorList>
    </citation>
    <scope>NUCLEOTIDE SEQUENCE [LARGE SCALE GENOMIC DNA]</scope>
    <source>
        <strain evidence="6 7">DSM 45348</strain>
    </source>
</reference>
<proteinExistence type="inferred from homology"/>
<dbReference type="Gene3D" id="1.10.10.10">
    <property type="entry name" value="Winged helix-like DNA-binding domain superfamily/Winged helix DNA-binding domain"/>
    <property type="match status" value="1"/>
</dbReference>
<dbReference type="InterPro" id="IPR036390">
    <property type="entry name" value="WH_DNA-bd_sf"/>
</dbReference>
<dbReference type="GO" id="GO:0032993">
    <property type="term" value="C:protein-DNA complex"/>
    <property type="evidence" value="ECO:0007669"/>
    <property type="project" value="TreeGrafter"/>
</dbReference>